<evidence type="ECO:0000256" key="1">
    <source>
        <dbReference type="ARBA" id="ARBA00009995"/>
    </source>
</evidence>
<evidence type="ECO:0000256" key="3">
    <source>
        <dbReference type="ARBA" id="ARBA00022679"/>
    </source>
</evidence>
<evidence type="ECO:0000256" key="2">
    <source>
        <dbReference type="ARBA" id="ARBA00022676"/>
    </source>
</evidence>
<dbReference type="OrthoDB" id="5835829at2759"/>
<keyword evidence="6" id="KW-1185">Reference proteome</keyword>
<dbReference type="PANTHER" id="PTHR48048">
    <property type="entry name" value="GLYCOSYLTRANSFERASE"/>
    <property type="match status" value="1"/>
</dbReference>
<evidence type="ECO:0000256" key="4">
    <source>
        <dbReference type="ARBA" id="ARBA00053747"/>
    </source>
</evidence>
<comment type="caution">
    <text evidence="5">The sequence shown here is derived from an EMBL/GenBank/DDBJ whole genome shotgun (WGS) entry which is preliminary data.</text>
</comment>
<sequence>MVNSTSELVFIPAPWVGHIMSTIEIAKLLVNRDNHLSITVLLINPPPTFGWSFAVTTYIQSLAKTKIDRITFINLPQDKNSSVSKVPMATLTDCINNHCKYVRKIVAHKMSQPVPGLGKVVAFVVDMFCTGMIDVANEFNIPTYVFFTSNAAFLGFKLYIQTLSDDKNQDVVELSNSDSKIPVPCFIKPVPTKVFPATCHTQEGLEFVLRSARKLRDAKAIIVNTFLELETHAIDSLSKEKTVPMVYPVGPILNLEAGAGKASSNDDIITWLDTQPPSSVVFLCFGSMGSFDEVQLKEIANGLERSGHRFLWSLRRPPSDQTTTAPSDYEDPGTVLPEGFLERTAGIGKVTGWVPQVAVLGHDAVGGFVSHCGWNSLLESLWFGVPSAAWPIYAEQQLNAFEMVVELGLAVEIKMDYKKDFVNQKANKVVVTTEEIESGIRRLMEDYKLRKKMKEIREKSIATVAEGGSSYASVGRLIKDLKLNLL</sequence>
<dbReference type="Proteomes" id="UP000235145">
    <property type="component" value="Unassembled WGS sequence"/>
</dbReference>
<dbReference type="EMBL" id="NBSK02000003">
    <property type="protein sequence ID" value="KAJ0216919.1"/>
    <property type="molecule type" value="Genomic_DNA"/>
</dbReference>
<dbReference type="Pfam" id="PF00201">
    <property type="entry name" value="UDPGT"/>
    <property type="match status" value="1"/>
</dbReference>
<gene>
    <name evidence="5" type="ORF">LSAT_V11C300150000</name>
</gene>
<dbReference type="Gene3D" id="3.40.50.2000">
    <property type="entry name" value="Glycogen Phosphorylase B"/>
    <property type="match status" value="2"/>
</dbReference>
<accession>A0A9R1XPA2</accession>
<evidence type="ECO:0000313" key="6">
    <source>
        <dbReference type="Proteomes" id="UP000235145"/>
    </source>
</evidence>
<dbReference type="PANTHER" id="PTHR48048:SF45">
    <property type="entry name" value="GLYCOSYLTRANSFERASE"/>
    <property type="match status" value="1"/>
</dbReference>
<dbReference type="CDD" id="cd03784">
    <property type="entry name" value="GT1_Gtf-like"/>
    <property type="match status" value="1"/>
</dbReference>
<proteinExistence type="inferred from homology"/>
<dbReference type="FunFam" id="3.40.50.2000:FF:000056">
    <property type="entry name" value="Glycosyltransferase"/>
    <property type="match status" value="1"/>
</dbReference>
<keyword evidence="2" id="KW-0328">Glycosyltransferase</keyword>
<organism evidence="5 6">
    <name type="scientific">Lactuca sativa</name>
    <name type="common">Garden lettuce</name>
    <dbReference type="NCBI Taxonomy" id="4236"/>
    <lineage>
        <taxon>Eukaryota</taxon>
        <taxon>Viridiplantae</taxon>
        <taxon>Streptophyta</taxon>
        <taxon>Embryophyta</taxon>
        <taxon>Tracheophyta</taxon>
        <taxon>Spermatophyta</taxon>
        <taxon>Magnoliopsida</taxon>
        <taxon>eudicotyledons</taxon>
        <taxon>Gunneridae</taxon>
        <taxon>Pentapetalae</taxon>
        <taxon>asterids</taxon>
        <taxon>campanulids</taxon>
        <taxon>Asterales</taxon>
        <taxon>Asteraceae</taxon>
        <taxon>Cichorioideae</taxon>
        <taxon>Cichorieae</taxon>
        <taxon>Lactucinae</taxon>
        <taxon>Lactuca</taxon>
    </lineage>
</organism>
<comment type="similarity">
    <text evidence="1">Belongs to the UDP-glycosyltransferase family.</text>
</comment>
<dbReference type="InterPro" id="IPR002213">
    <property type="entry name" value="UDP_glucos_trans"/>
</dbReference>
<dbReference type="GO" id="GO:0035251">
    <property type="term" value="F:UDP-glucosyltransferase activity"/>
    <property type="evidence" value="ECO:0007669"/>
    <property type="project" value="InterPro"/>
</dbReference>
<name>A0A9R1XPA2_LACSA</name>
<keyword evidence="3" id="KW-0808">Transferase</keyword>
<dbReference type="FunFam" id="3.40.50.2000:FF:000080">
    <property type="entry name" value="Glycosyltransferase"/>
    <property type="match status" value="1"/>
</dbReference>
<evidence type="ECO:0008006" key="7">
    <source>
        <dbReference type="Google" id="ProtNLM"/>
    </source>
</evidence>
<dbReference type="InterPro" id="IPR050481">
    <property type="entry name" value="UDP-glycosyltransf_plant"/>
</dbReference>
<evidence type="ECO:0000313" key="5">
    <source>
        <dbReference type="EMBL" id="KAJ0216919.1"/>
    </source>
</evidence>
<protein>
    <recommendedName>
        <fullName evidence="7">Glycosyltransferase</fullName>
    </recommendedName>
</protein>
<comment type="function">
    <text evidence="4">May glycosylate diterpenes or flavonols in leaves.</text>
</comment>
<dbReference type="AlphaFoldDB" id="A0A9R1XPA2"/>
<dbReference type="SUPFAM" id="SSF53756">
    <property type="entry name" value="UDP-Glycosyltransferase/glycogen phosphorylase"/>
    <property type="match status" value="1"/>
</dbReference>
<reference evidence="5 6" key="1">
    <citation type="journal article" date="2017" name="Nat. Commun.">
        <title>Genome assembly with in vitro proximity ligation data and whole-genome triplication in lettuce.</title>
        <authorList>
            <person name="Reyes-Chin-Wo S."/>
            <person name="Wang Z."/>
            <person name="Yang X."/>
            <person name="Kozik A."/>
            <person name="Arikit S."/>
            <person name="Song C."/>
            <person name="Xia L."/>
            <person name="Froenicke L."/>
            <person name="Lavelle D.O."/>
            <person name="Truco M.J."/>
            <person name="Xia R."/>
            <person name="Zhu S."/>
            <person name="Xu C."/>
            <person name="Xu H."/>
            <person name="Xu X."/>
            <person name="Cox K."/>
            <person name="Korf I."/>
            <person name="Meyers B.C."/>
            <person name="Michelmore R.W."/>
        </authorList>
    </citation>
    <scope>NUCLEOTIDE SEQUENCE [LARGE SCALE GENOMIC DNA]</scope>
    <source>
        <strain evidence="6">cv. Salinas</strain>
        <tissue evidence="5">Seedlings</tissue>
    </source>
</reference>